<evidence type="ECO:0000256" key="1">
    <source>
        <dbReference type="ARBA" id="ARBA00004123"/>
    </source>
</evidence>
<keyword evidence="7" id="KW-0539">Nucleus</keyword>
<dbReference type="AlphaFoldDB" id="A0A5E4MF69"/>
<feature type="domain" description="C2H2-type" evidence="10">
    <location>
        <begin position="317"/>
        <end position="339"/>
    </location>
</feature>
<dbReference type="Gene3D" id="3.30.160.60">
    <property type="entry name" value="Classic Zinc Finger"/>
    <property type="match status" value="5"/>
</dbReference>
<dbReference type="PANTHER" id="PTHR16515:SF49">
    <property type="entry name" value="GASTRULA ZINC FINGER PROTEIN XLCGF49.1-LIKE-RELATED"/>
    <property type="match status" value="1"/>
</dbReference>
<keyword evidence="5" id="KW-0862">Zinc</keyword>
<reference evidence="11 12" key="1">
    <citation type="submission" date="2019-08" db="EMBL/GenBank/DDBJ databases">
        <authorList>
            <person name="Alioto T."/>
            <person name="Alioto T."/>
            <person name="Gomez Garrido J."/>
        </authorList>
    </citation>
    <scope>NUCLEOTIDE SEQUENCE [LARGE SCALE GENOMIC DNA]</scope>
</reference>
<dbReference type="Proteomes" id="UP000325440">
    <property type="component" value="Unassembled WGS sequence"/>
</dbReference>
<dbReference type="PANTHER" id="PTHR16515">
    <property type="entry name" value="PR DOMAIN ZINC FINGER PROTEIN"/>
    <property type="match status" value="1"/>
</dbReference>
<evidence type="ECO:0000256" key="3">
    <source>
        <dbReference type="ARBA" id="ARBA00022737"/>
    </source>
</evidence>
<evidence type="ECO:0000313" key="11">
    <source>
        <dbReference type="EMBL" id="VVC30930.1"/>
    </source>
</evidence>
<dbReference type="GO" id="GO:0005634">
    <property type="term" value="C:nucleus"/>
    <property type="evidence" value="ECO:0007669"/>
    <property type="project" value="UniProtKB-SubCell"/>
</dbReference>
<keyword evidence="6" id="KW-0238">DNA-binding</keyword>
<evidence type="ECO:0000256" key="2">
    <source>
        <dbReference type="ARBA" id="ARBA00022723"/>
    </source>
</evidence>
<dbReference type="Pfam" id="PF00096">
    <property type="entry name" value="zf-C2H2"/>
    <property type="match status" value="2"/>
</dbReference>
<feature type="domain" description="C2H2-type" evidence="10">
    <location>
        <begin position="288"/>
        <end position="315"/>
    </location>
</feature>
<evidence type="ECO:0000256" key="8">
    <source>
        <dbReference type="PROSITE-ProRule" id="PRU00042"/>
    </source>
</evidence>
<keyword evidence="12" id="KW-1185">Reference proteome</keyword>
<keyword evidence="3" id="KW-0677">Repeat</keyword>
<evidence type="ECO:0000313" key="12">
    <source>
        <dbReference type="Proteomes" id="UP000325440"/>
    </source>
</evidence>
<organism evidence="11 12">
    <name type="scientific">Cinara cedri</name>
    <dbReference type="NCBI Taxonomy" id="506608"/>
    <lineage>
        <taxon>Eukaryota</taxon>
        <taxon>Metazoa</taxon>
        <taxon>Ecdysozoa</taxon>
        <taxon>Arthropoda</taxon>
        <taxon>Hexapoda</taxon>
        <taxon>Insecta</taxon>
        <taxon>Pterygota</taxon>
        <taxon>Neoptera</taxon>
        <taxon>Paraneoptera</taxon>
        <taxon>Hemiptera</taxon>
        <taxon>Sternorrhyncha</taxon>
        <taxon>Aphidomorpha</taxon>
        <taxon>Aphidoidea</taxon>
        <taxon>Aphididae</taxon>
        <taxon>Lachninae</taxon>
        <taxon>Cinara</taxon>
    </lineage>
</organism>
<proteinExistence type="predicted"/>
<sequence>MNAERYSDTYFPRRTSRRNEESNDAQTYLSVDQKTDCGSVSMMEDKQYWCEQWVIAHREGNVPEEKKYVAKKKCVVTNTSSNETASYESSLDLNNLKERKKQCSRKKILDLDQINMKFKCGWTECDFESSSIKVYLKHVSHHVNNLWTEEWQSNKDRWFSCLWNNCTFQSNCEVKSTTHVNFHAYHTRLKCIGLAVLFHWEIPECKLNGDGFDILPDLPDEFKCDWENCNLTFECMQYYVYHVAQHLNNYSKFKNNNFICPWTDCTDQFTKRYRLVEHLRSHTQEKTCACPNCGTMFATYTKLKDHCRQSNKEKNSNQCSLCKKTFSCERLLKQHVRLHINYFKCNQCDASFSRASHLVTHIRYRHLDIKPFQCELCDSKFVRKLELTNHLKKHAPGPLFKCAKDGCEFSCRSKYNIEKHIGMVHHHNPDELYKYYCHLCGDLFLRGAFLTKHLRTKHNIHKPASLKRFRYIEDDDGYYKLQMSRYECLDIQEQKKIKLINPKRVLVTKQNIDSNDKQTLEFMVDILNEVSDDEDDNFDGQIEENI</sequence>
<dbReference type="GO" id="GO:0003677">
    <property type="term" value="F:DNA binding"/>
    <property type="evidence" value="ECO:0007669"/>
    <property type="project" value="UniProtKB-KW"/>
</dbReference>
<feature type="domain" description="C2H2-type" evidence="10">
    <location>
        <begin position="343"/>
        <end position="371"/>
    </location>
</feature>
<evidence type="ECO:0000259" key="10">
    <source>
        <dbReference type="PROSITE" id="PS50157"/>
    </source>
</evidence>
<evidence type="ECO:0000256" key="9">
    <source>
        <dbReference type="SAM" id="MobiDB-lite"/>
    </source>
</evidence>
<dbReference type="GO" id="GO:0010468">
    <property type="term" value="P:regulation of gene expression"/>
    <property type="evidence" value="ECO:0007669"/>
    <property type="project" value="TreeGrafter"/>
</dbReference>
<keyword evidence="2" id="KW-0479">Metal-binding</keyword>
<dbReference type="SUPFAM" id="SSF57667">
    <property type="entry name" value="beta-beta-alpha zinc fingers"/>
    <property type="match status" value="3"/>
</dbReference>
<gene>
    <name evidence="11" type="ORF">CINCED_3A002294</name>
</gene>
<dbReference type="InterPro" id="IPR036236">
    <property type="entry name" value="Znf_C2H2_sf"/>
</dbReference>
<evidence type="ECO:0000256" key="4">
    <source>
        <dbReference type="ARBA" id="ARBA00022771"/>
    </source>
</evidence>
<dbReference type="InterPro" id="IPR013087">
    <property type="entry name" value="Znf_C2H2_type"/>
</dbReference>
<dbReference type="PROSITE" id="PS50157">
    <property type="entry name" value="ZINC_FINGER_C2H2_2"/>
    <property type="match status" value="6"/>
</dbReference>
<dbReference type="GO" id="GO:0008270">
    <property type="term" value="F:zinc ion binding"/>
    <property type="evidence" value="ECO:0007669"/>
    <property type="project" value="UniProtKB-KW"/>
</dbReference>
<feature type="region of interest" description="Disordered" evidence="9">
    <location>
        <begin position="1"/>
        <end position="25"/>
    </location>
</feature>
<dbReference type="SMART" id="SM00355">
    <property type="entry name" value="ZnF_C2H2"/>
    <property type="match status" value="10"/>
</dbReference>
<evidence type="ECO:0000256" key="6">
    <source>
        <dbReference type="ARBA" id="ARBA00023125"/>
    </source>
</evidence>
<dbReference type="PROSITE" id="PS00028">
    <property type="entry name" value="ZINC_FINGER_C2H2_1"/>
    <property type="match status" value="5"/>
</dbReference>
<feature type="domain" description="C2H2-type" evidence="10">
    <location>
        <begin position="435"/>
        <end position="463"/>
    </location>
</feature>
<protein>
    <submittedName>
        <fullName evidence="11">Zinc finger C2H2-type</fullName>
    </submittedName>
</protein>
<name>A0A5E4MF69_9HEMI</name>
<dbReference type="EMBL" id="CABPRJ010000552">
    <property type="protein sequence ID" value="VVC30930.1"/>
    <property type="molecule type" value="Genomic_DNA"/>
</dbReference>
<accession>A0A5E4MF69</accession>
<evidence type="ECO:0000256" key="5">
    <source>
        <dbReference type="ARBA" id="ARBA00022833"/>
    </source>
</evidence>
<feature type="domain" description="C2H2-type" evidence="10">
    <location>
        <begin position="258"/>
        <end position="287"/>
    </location>
</feature>
<dbReference type="OrthoDB" id="10260596at2759"/>
<keyword evidence="4 8" id="KW-0863">Zinc-finger</keyword>
<dbReference type="InterPro" id="IPR050331">
    <property type="entry name" value="Zinc_finger"/>
</dbReference>
<evidence type="ECO:0000256" key="7">
    <source>
        <dbReference type="ARBA" id="ARBA00023242"/>
    </source>
</evidence>
<feature type="domain" description="C2H2-type" evidence="10">
    <location>
        <begin position="372"/>
        <end position="395"/>
    </location>
</feature>
<comment type="subcellular location">
    <subcellularLocation>
        <location evidence="1">Nucleus</location>
    </subcellularLocation>
</comment>